<dbReference type="SMART" id="SM00895">
    <property type="entry name" value="FCD"/>
    <property type="match status" value="1"/>
</dbReference>
<dbReference type="OrthoDB" id="7846328at2"/>
<evidence type="ECO:0000313" key="6">
    <source>
        <dbReference type="Proteomes" id="UP000184485"/>
    </source>
</evidence>
<dbReference type="PANTHER" id="PTHR43537:SF50">
    <property type="entry name" value="TRANSCRIPTIONAL REGULATORY PROTEIN"/>
    <property type="match status" value="1"/>
</dbReference>
<sequence>MMNGGLSLLSVRQQVSAAIRAAIHDGELPPGARLTERQICERAGVSRTIAREVVRELEAERLIESNRRNGFVVASMSLKEIGDLYDMRMLLEARACMLCAKAMTPDIARRLDLAMAAIESAAGGDDREAQRTSNTLFYETIFEAADNVVLGQILHSLHGRISFLRSRSMSRPGRPQASLRELKAILAALKAGDGEAAARLSTAHIEAARAVALAALGEHGRKAQASAREDVGA</sequence>
<dbReference type="InterPro" id="IPR036388">
    <property type="entry name" value="WH-like_DNA-bd_sf"/>
</dbReference>
<name>A0A1M5IRP6_9HYPH</name>
<feature type="domain" description="HTH gntR-type" evidence="4">
    <location>
        <begin position="9"/>
        <end position="76"/>
    </location>
</feature>
<evidence type="ECO:0000256" key="3">
    <source>
        <dbReference type="ARBA" id="ARBA00023163"/>
    </source>
</evidence>
<keyword evidence="6" id="KW-1185">Reference proteome</keyword>
<keyword evidence="1" id="KW-0805">Transcription regulation</keyword>
<keyword evidence="2 5" id="KW-0238">DNA-binding</keyword>
<accession>A0A1M5IRP6</accession>
<evidence type="ECO:0000259" key="4">
    <source>
        <dbReference type="PROSITE" id="PS50949"/>
    </source>
</evidence>
<dbReference type="PANTHER" id="PTHR43537">
    <property type="entry name" value="TRANSCRIPTIONAL REGULATOR, GNTR FAMILY"/>
    <property type="match status" value="1"/>
</dbReference>
<evidence type="ECO:0000256" key="2">
    <source>
        <dbReference type="ARBA" id="ARBA00023125"/>
    </source>
</evidence>
<dbReference type="CDD" id="cd07377">
    <property type="entry name" value="WHTH_GntR"/>
    <property type="match status" value="1"/>
</dbReference>
<dbReference type="SUPFAM" id="SSF46785">
    <property type="entry name" value="Winged helix' DNA-binding domain"/>
    <property type="match status" value="1"/>
</dbReference>
<dbReference type="GO" id="GO:0003677">
    <property type="term" value="F:DNA binding"/>
    <property type="evidence" value="ECO:0007669"/>
    <property type="project" value="UniProtKB-KW"/>
</dbReference>
<dbReference type="Proteomes" id="UP000184485">
    <property type="component" value="Unassembled WGS sequence"/>
</dbReference>
<organism evidence="5 6">
    <name type="scientific">Kaistia soli DSM 19436</name>
    <dbReference type="NCBI Taxonomy" id="1122133"/>
    <lineage>
        <taxon>Bacteria</taxon>
        <taxon>Pseudomonadati</taxon>
        <taxon>Pseudomonadota</taxon>
        <taxon>Alphaproteobacteria</taxon>
        <taxon>Hyphomicrobiales</taxon>
        <taxon>Kaistiaceae</taxon>
        <taxon>Kaistia</taxon>
    </lineage>
</organism>
<dbReference type="Gene3D" id="1.10.10.10">
    <property type="entry name" value="Winged helix-like DNA-binding domain superfamily/Winged helix DNA-binding domain"/>
    <property type="match status" value="1"/>
</dbReference>
<dbReference type="RefSeq" id="WP_073056312.1">
    <property type="nucleotide sequence ID" value="NZ_FQUP01000004.1"/>
</dbReference>
<dbReference type="Pfam" id="PF07729">
    <property type="entry name" value="FCD"/>
    <property type="match status" value="1"/>
</dbReference>
<reference evidence="5 6" key="1">
    <citation type="submission" date="2016-11" db="EMBL/GenBank/DDBJ databases">
        <authorList>
            <person name="Jaros S."/>
            <person name="Januszkiewicz K."/>
            <person name="Wedrychowicz H."/>
        </authorList>
    </citation>
    <scope>NUCLEOTIDE SEQUENCE [LARGE SCALE GENOMIC DNA]</scope>
    <source>
        <strain evidence="5 6">DSM 19436</strain>
    </source>
</reference>
<dbReference type="EMBL" id="FQUP01000004">
    <property type="protein sequence ID" value="SHG30640.1"/>
    <property type="molecule type" value="Genomic_DNA"/>
</dbReference>
<dbReference type="GO" id="GO:0003700">
    <property type="term" value="F:DNA-binding transcription factor activity"/>
    <property type="evidence" value="ECO:0007669"/>
    <property type="project" value="InterPro"/>
</dbReference>
<dbReference type="Pfam" id="PF00392">
    <property type="entry name" value="GntR"/>
    <property type="match status" value="1"/>
</dbReference>
<dbReference type="InterPro" id="IPR011711">
    <property type="entry name" value="GntR_C"/>
</dbReference>
<dbReference type="STRING" id="1122133.SAMN02745157_3971"/>
<gene>
    <name evidence="5" type="ORF">SAMN02745157_3971</name>
</gene>
<dbReference type="Gene3D" id="1.20.120.530">
    <property type="entry name" value="GntR ligand-binding domain-like"/>
    <property type="match status" value="1"/>
</dbReference>
<dbReference type="AlphaFoldDB" id="A0A1M5IRP6"/>
<evidence type="ECO:0000256" key="1">
    <source>
        <dbReference type="ARBA" id="ARBA00023015"/>
    </source>
</evidence>
<evidence type="ECO:0000313" key="5">
    <source>
        <dbReference type="EMBL" id="SHG30640.1"/>
    </source>
</evidence>
<dbReference type="InterPro" id="IPR000524">
    <property type="entry name" value="Tscrpt_reg_HTH_GntR"/>
</dbReference>
<keyword evidence="3" id="KW-0804">Transcription</keyword>
<proteinExistence type="predicted"/>
<dbReference type="SUPFAM" id="SSF48008">
    <property type="entry name" value="GntR ligand-binding domain-like"/>
    <property type="match status" value="1"/>
</dbReference>
<dbReference type="InterPro" id="IPR008920">
    <property type="entry name" value="TF_FadR/GntR_C"/>
</dbReference>
<dbReference type="PROSITE" id="PS50949">
    <property type="entry name" value="HTH_GNTR"/>
    <property type="match status" value="1"/>
</dbReference>
<dbReference type="SMART" id="SM00345">
    <property type="entry name" value="HTH_GNTR"/>
    <property type="match status" value="1"/>
</dbReference>
<dbReference type="InterPro" id="IPR036390">
    <property type="entry name" value="WH_DNA-bd_sf"/>
</dbReference>
<protein>
    <submittedName>
        <fullName evidence="5">DNA-binding transcriptional regulator, GntR family</fullName>
    </submittedName>
</protein>